<keyword evidence="2" id="KW-1064">Adaptive immunity</keyword>
<dbReference type="SUPFAM" id="SSF48726">
    <property type="entry name" value="Immunoglobulin"/>
    <property type="match status" value="1"/>
</dbReference>
<dbReference type="InterPro" id="IPR013106">
    <property type="entry name" value="Ig_V-set"/>
</dbReference>
<evidence type="ECO:0000256" key="2">
    <source>
        <dbReference type="ARBA" id="ARBA00023130"/>
    </source>
</evidence>
<reference evidence="5" key="2">
    <citation type="submission" date="2025-08" db="UniProtKB">
        <authorList>
            <consortium name="Ensembl"/>
        </authorList>
    </citation>
    <scope>IDENTIFICATION</scope>
    <source>
        <strain evidence="5">Guanapo</strain>
    </source>
</reference>
<dbReference type="InterPro" id="IPR007110">
    <property type="entry name" value="Ig-like_dom"/>
</dbReference>
<dbReference type="Pfam" id="PF07686">
    <property type="entry name" value="V-set"/>
    <property type="match status" value="1"/>
</dbReference>
<protein>
    <recommendedName>
        <fullName evidence="4">Ig-like domain-containing protein</fullName>
    </recommendedName>
</protein>
<keyword evidence="3" id="KW-1280">Immunoglobulin</keyword>
<organism evidence="5 6">
    <name type="scientific">Poecilia reticulata</name>
    <name type="common">Guppy</name>
    <name type="synonym">Acanthophacelus reticulatus</name>
    <dbReference type="NCBI Taxonomy" id="8081"/>
    <lineage>
        <taxon>Eukaryota</taxon>
        <taxon>Metazoa</taxon>
        <taxon>Chordata</taxon>
        <taxon>Craniata</taxon>
        <taxon>Vertebrata</taxon>
        <taxon>Euteleostomi</taxon>
        <taxon>Actinopterygii</taxon>
        <taxon>Neopterygii</taxon>
        <taxon>Teleostei</taxon>
        <taxon>Neoteleostei</taxon>
        <taxon>Acanthomorphata</taxon>
        <taxon>Ovalentaria</taxon>
        <taxon>Atherinomorphae</taxon>
        <taxon>Cyprinodontiformes</taxon>
        <taxon>Poeciliidae</taxon>
        <taxon>Poeciliinae</taxon>
        <taxon>Poecilia</taxon>
    </lineage>
</organism>
<evidence type="ECO:0000313" key="6">
    <source>
        <dbReference type="Proteomes" id="UP000242638"/>
    </source>
</evidence>
<evidence type="ECO:0000313" key="5">
    <source>
        <dbReference type="Ensembl" id="ENSPREP00000001824.1"/>
    </source>
</evidence>
<dbReference type="STRING" id="8081.ENSPREP00000001824"/>
<evidence type="ECO:0000256" key="1">
    <source>
        <dbReference type="ARBA" id="ARBA00022859"/>
    </source>
</evidence>
<evidence type="ECO:0000259" key="4">
    <source>
        <dbReference type="PROSITE" id="PS50835"/>
    </source>
</evidence>
<proteinExistence type="predicted"/>
<keyword evidence="1" id="KW-0391">Immunity</keyword>
<dbReference type="GO" id="GO:0019814">
    <property type="term" value="C:immunoglobulin complex"/>
    <property type="evidence" value="ECO:0007669"/>
    <property type="project" value="UniProtKB-KW"/>
</dbReference>
<dbReference type="InterPro" id="IPR036179">
    <property type="entry name" value="Ig-like_dom_sf"/>
</dbReference>
<reference evidence="5" key="3">
    <citation type="submission" date="2025-09" db="UniProtKB">
        <authorList>
            <consortium name="Ensembl"/>
        </authorList>
    </citation>
    <scope>IDENTIFICATION</scope>
    <source>
        <strain evidence="5">Guanapo</strain>
    </source>
</reference>
<dbReference type="Gene3D" id="2.60.40.10">
    <property type="entry name" value="Immunoglobulins"/>
    <property type="match status" value="1"/>
</dbReference>
<dbReference type="Proteomes" id="UP000242638">
    <property type="component" value="Unassembled WGS sequence"/>
</dbReference>
<dbReference type="PROSITE" id="PS50835">
    <property type="entry name" value="IG_LIKE"/>
    <property type="match status" value="1"/>
</dbReference>
<dbReference type="InterPro" id="IPR013783">
    <property type="entry name" value="Ig-like_fold"/>
</dbReference>
<dbReference type="SMART" id="SM00406">
    <property type="entry name" value="IGv"/>
    <property type="match status" value="1"/>
</dbReference>
<dbReference type="GO" id="GO:0005576">
    <property type="term" value="C:extracellular region"/>
    <property type="evidence" value="ECO:0007669"/>
    <property type="project" value="UniProtKB-ARBA"/>
</dbReference>
<dbReference type="InterPro" id="IPR050199">
    <property type="entry name" value="IgHV"/>
</dbReference>
<name>A0A3P9MWZ2_POERE</name>
<dbReference type="AlphaFoldDB" id="A0A3P9MWZ2"/>
<dbReference type="OMA" id="DWILTMW"/>
<dbReference type="GO" id="GO:0002250">
    <property type="term" value="P:adaptive immune response"/>
    <property type="evidence" value="ECO:0007669"/>
    <property type="project" value="UniProtKB-KW"/>
</dbReference>
<dbReference type="PANTHER" id="PTHR23266">
    <property type="entry name" value="IMMUNOGLOBULIN HEAVY CHAIN"/>
    <property type="match status" value="1"/>
</dbReference>
<dbReference type="Ensembl" id="ENSPRET00000001867.1">
    <property type="protein sequence ID" value="ENSPREP00000001824.1"/>
    <property type="gene ID" value="ENSPREG00000001358.1"/>
</dbReference>
<dbReference type="GeneTree" id="ENSGT01030000234794"/>
<dbReference type="Bgee" id="ENSPREG00000001358">
    <property type="expression patterns" value="Expressed in head"/>
</dbReference>
<reference evidence="6" key="1">
    <citation type="submission" date="2013-11" db="EMBL/GenBank/DDBJ databases">
        <title>The genomic landscape of the Guanapo guppy.</title>
        <authorList>
            <person name="Kuenstner A."/>
            <person name="Dreyer C."/>
        </authorList>
    </citation>
    <scope>NUCLEOTIDE SEQUENCE</scope>
    <source>
        <strain evidence="6">Guanapo</strain>
    </source>
</reference>
<sequence length="139" mass="15490">MPQKPSGPHLDSKIVQPGGSLSITCRVSGYSLTDSSYATSWIRQRDGKTLDWILTMWYDGSLSQNNALKNKFSSNRDTSAGTITITGQTLQPEDTAVYYCVRMHTVRQNTNMPAQILSTVCLILNMYRVQALALENLLQ</sequence>
<keyword evidence="6" id="KW-1185">Reference proteome</keyword>
<accession>A0A3P9MWZ2</accession>
<feature type="domain" description="Ig-like" evidence="4">
    <location>
        <begin position="2"/>
        <end position="118"/>
    </location>
</feature>
<evidence type="ECO:0000256" key="3">
    <source>
        <dbReference type="ARBA" id="ARBA00043265"/>
    </source>
</evidence>